<evidence type="ECO:0000256" key="1">
    <source>
        <dbReference type="SAM" id="MobiDB-lite"/>
    </source>
</evidence>
<evidence type="ECO:0008006" key="5">
    <source>
        <dbReference type="Google" id="ProtNLM"/>
    </source>
</evidence>
<dbReference type="EMBL" id="JBJUIK010000001">
    <property type="protein sequence ID" value="KAL3537321.1"/>
    <property type="molecule type" value="Genomic_DNA"/>
</dbReference>
<feature type="compositionally biased region" description="Polar residues" evidence="1">
    <location>
        <begin position="1"/>
        <end position="14"/>
    </location>
</feature>
<evidence type="ECO:0000313" key="3">
    <source>
        <dbReference type="EMBL" id="KAL3537321.1"/>
    </source>
</evidence>
<evidence type="ECO:0000313" key="4">
    <source>
        <dbReference type="Proteomes" id="UP001630127"/>
    </source>
</evidence>
<evidence type="ECO:0000313" key="2">
    <source>
        <dbReference type="EMBL" id="KAL3537320.1"/>
    </source>
</evidence>
<organism evidence="3 4">
    <name type="scientific">Cinchona calisaya</name>
    <dbReference type="NCBI Taxonomy" id="153742"/>
    <lineage>
        <taxon>Eukaryota</taxon>
        <taxon>Viridiplantae</taxon>
        <taxon>Streptophyta</taxon>
        <taxon>Embryophyta</taxon>
        <taxon>Tracheophyta</taxon>
        <taxon>Spermatophyta</taxon>
        <taxon>Magnoliopsida</taxon>
        <taxon>eudicotyledons</taxon>
        <taxon>Gunneridae</taxon>
        <taxon>Pentapetalae</taxon>
        <taxon>asterids</taxon>
        <taxon>lamiids</taxon>
        <taxon>Gentianales</taxon>
        <taxon>Rubiaceae</taxon>
        <taxon>Cinchonoideae</taxon>
        <taxon>Cinchoneae</taxon>
        <taxon>Cinchona</taxon>
    </lineage>
</organism>
<dbReference type="InterPro" id="IPR036875">
    <property type="entry name" value="Znf_CCHC_sf"/>
</dbReference>
<dbReference type="SUPFAM" id="SSF57756">
    <property type="entry name" value="Retrovirus zinc finger-like domains"/>
    <property type="match status" value="1"/>
</dbReference>
<dbReference type="AlphaFoldDB" id="A0ABD3B1U1"/>
<accession>A0ABD3B1U1</accession>
<dbReference type="Proteomes" id="UP001630127">
    <property type="component" value="Unassembled WGS sequence"/>
</dbReference>
<feature type="region of interest" description="Disordered" evidence="1">
    <location>
        <begin position="1"/>
        <end position="20"/>
    </location>
</feature>
<name>A0ABD3B1U1_9GENT</name>
<gene>
    <name evidence="2" type="ORF">ACH5RR_000686</name>
    <name evidence="3" type="ORF">ACH5RR_000687</name>
</gene>
<keyword evidence="4" id="KW-1185">Reference proteome</keyword>
<dbReference type="EMBL" id="JBJUIK010000001">
    <property type="protein sequence ID" value="KAL3537320.1"/>
    <property type="molecule type" value="Genomic_DNA"/>
</dbReference>
<comment type="caution">
    <text evidence="3">The sequence shown here is derived from an EMBL/GenBank/DDBJ whole genome shotgun (WGS) entry which is preliminary data.</text>
</comment>
<proteinExistence type="predicted"/>
<reference evidence="3 4" key="1">
    <citation type="submission" date="2024-11" db="EMBL/GenBank/DDBJ databases">
        <title>A near-complete genome assembly of Cinchona calisaya.</title>
        <authorList>
            <person name="Lian D.C."/>
            <person name="Zhao X.W."/>
            <person name="Wei L."/>
        </authorList>
    </citation>
    <scope>NUCLEOTIDE SEQUENCE [LARGE SCALE GENOMIC DNA]</scope>
    <source>
        <tissue evidence="3">Nenye</tissue>
    </source>
</reference>
<sequence length="109" mass="12569">MASTSKTQRSQQKGEQPRKKCDYCGRWGHNFAECRKYIAAQRREGYKPVVAVQVDFGTDINYGYAEVTITTVKEGIHDTNRVKFHQVSRPRRKPLMKELISKGSLHGHF</sequence>
<protein>
    <recommendedName>
        <fullName evidence="5">CCHC-type domain-containing protein</fullName>
    </recommendedName>
</protein>